<sequence>MNTLTFLTMCSVFLGFLCIMAAFWGFMRSKPKKLLIALGLAALVFVTIIPVIIALTISAPKL</sequence>
<gene>
    <name evidence="1" type="ORF">GP475_12005</name>
</gene>
<accession>A0A7H0SRV1</accession>
<evidence type="ECO:0000313" key="2">
    <source>
        <dbReference type="Proteomes" id="UP000516320"/>
    </source>
</evidence>
<dbReference type="KEGG" id="cpoy:GP475_12005"/>
<protein>
    <submittedName>
        <fullName evidence="1">Uncharacterized protein</fullName>
    </submittedName>
</protein>
<proteinExistence type="predicted"/>
<dbReference type="EMBL" id="CP046884">
    <property type="protein sequence ID" value="QNQ91276.1"/>
    <property type="molecule type" value="Genomic_DNA"/>
</dbReference>
<dbReference type="Proteomes" id="UP000516320">
    <property type="component" value="Chromosome"/>
</dbReference>
<dbReference type="RefSeq" id="WP_187974588.1">
    <property type="nucleotide sequence ID" value="NZ_CP046884.1"/>
</dbReference>
<name>A0A7H0SRV1_9CORY</name>
<organism evidence="1 2">
    <name type="scientific">Corynebacterium poyangense</name>
    <dbReference type="NCBI Taxonomy" id="2684405"/>
    <lineage>
        <taxon>Bacteria</taxon>
        <taxon>Bacillati</taxon>
        <taxon>Actinomycetota</taxon>
        <taxon>Actinomycetes</taxon>
        <taxon>Mycobacteriales</taxon>
        <taxon>Corynebacteriaceae</taxon>
        <taxon>Corynebacterium</taxon>
    </lineage>
</organism>
<evidence type="ECO:0000313" key="1">
    <source>
        <dbReference type="EMBL" id="QNQ91276.1"/>
    </source>
</evidence>
<keyword evidence="2" id="KW-1185">Reference proteome</keyword>
<reference evidence="1 2" key="1">
    <citation type="submission" date="2019-12" db="EMBL/GenBank/DDBJ databases">
        <title>Corynebacterium sp. nov., isolated from feces of the Anser Albifrons in China.</title>
        <authorList>
            <person name="Liu Q."/>
        </authorList>
    </citation>
    <scope>NUCLEOTIDE SEQUENCE [LARGE SCALE GENOMIC DNA]</scope>
    <source>
        <strain evidence="1 2">4H37-19</strain>
    </source>
</reference>
<dbReference type="AlphaFoldDB" id="A0A7H0SRV1"/>